<dbReference type="Proteomes" id="UP000075882">
    <property type="component" value="Unassembled WGS sequence"/>
</dbReference>
<dbReference type="Gene3D" id="3.30.379.10">
    <property type="entry name" value="Chitobiase/beta-hexosaminidase domain 2-like"/>
    <property type="match status" value="1"/>
</dbReference>
<dbReference type="VEuPathDB" id="VectorBase:ACON2_040135"/>
<name>A0A8W7PHW6_ANOCL</name>
<protein>
    <recommendedName>
        <fullName evidence="7">Alpha-N-acetylglucosaminidase</fullName>
    </recommendedName>
</protein>
<evidence type="ECO:0000259" key="3">
    <source>
        <dbReference type="Pfam" id="PF05089"/>
    </source>
</evidence>
<feature type="domain" description="Alpha-N-acetylglucosaminidase C-terminal" evidence="5">
    <location>
        <begin position="555"/>
        <end position="813"/>
    </location>
</feature>
<evidence type="ECO:0008006" key="7">
    <source>
        <dbReference type="Google" id="ProtNLM"/>
    </source>
</evidence>
<dbReference type="Gene3D" id="3.20.20.80">
    <property type="entry name" value="Glycosidases"/>
    <property type="match status" value="1"/>
</dbReference>
<dbReference type="SUPFAM" id="SSF51445">
    <property type="entry name" value="(Trans)glycosidases"/>
    <property type="match status" value="1"/>
</dbReference>
<evidence type="ECO:0000256" key="2">
    <source>
        <dbReference type="ARBA" id="ARBA00022801"/>
    </source>
</evidence>
<dbReference type="Gene3D" id="1.20.120.670">
    <property type="entry name" value="N-acetyl-b-d-glucoasminidase"/>
    <property type="match status" value="1"/>
</dbReference>
<proteinExistence type="predicted"/>
<evidence type="ECO:0000256" key="1">
    <source>
        <dbReference type="ARBA" id="ARBA00022729"/>
    </source>
</evidence>
<sequence>LLADDSNFVQLKHYQSNFVYLSTKDDRQPPNDRQLQSHLQFVTFGKWDRVACEVARSGTNLPIDAVQRIGSAMKAAVLVMLVLQLLAKGFAQQTEDYAAHILEHVRPQVSEVIQQQAALEVIARLLPQQQAEKFRVTIDSSMERNSFSLFKGEEVSDPSEVQITASSGVAATKAFYHYLRYWCRMLVAWEGSQLNLPAVLPPVNVTIQAPSSIIYYQNVCTWSYSFTWWSWPQWRRHIDWMALQGITLSLAPFQEDLWTQVFLEYNLTHAQIDDHLSGPGFFAWQRMGNIRGWGGPLTPSFTQFAHTLQVRVVGEMRRLGMAVALPAFAGHLPVQFRTLYPNVSFANVSVWNNFPPQYASPLFLDPTEPLFAEIGSRFLQLAIKTYGTDHLYFSDPFNEIDPALPSGKYLSSVSEAIYSTMVQVDPDAIWLLQGWMFVKNPFWSDRAIRSFLSAVPLGRMLVLDLQSEQYPQYGRTASYAGQPFIWCMLSNFGGTLGMLGSVGNVFRGIRETRDNSTYTLLGTGITPEGINQNYALYEFALEMGWNAELDSAEQWFSEYAVARYGNDSNERAQQAWNIFLRTVYAFEGLELMRGKYTFNRRPSSKIRPWTWYDVHTFNQGLELLLSFAEEASCNQLCQYDLVDATRQCLQHTADALYLTLMDSFKKRDLTSFRLHSSLFLQLLSDLDVLLRTNEHFLLGPWLESAKAHAVTTLERRKYEYNARIQITLWGPQGQIVDYANKQWAGMVQDFFLPRWRVFLGELDQALATNGTINDLKIRDKIFRTVELPFVSDSKHYATQPSGDTVRTARTLYERCVSRSSRKWDISASSAYDITSTRRFTSCSCPFSIFCSAVSRSHSLRFCTAFRYSPSVSGHAANSPR</sequence>
<accession>A0A8W7PHW6</accession>
<evidence type="ECO:0000259" key="5">
    <source>
        <dbReference type="Pfam" id="PF12972"/>
    </source>
</evidence>
<dbReference type="InterPro" id="IPR029018">
    <property type="entry name" value="Hex-like_dom2"/>
</dbReference>
<dbReference type="AlphaFoldDB" id="A0A8W7PHW6"/>
<dbReference type="EnsemblMetazoa" id="ACOM031952-RA">
    <property type="protein sequence ID" value="ACOM031952-PA.1"/>
    <property type="gene ID" value="ACOM031952"/>
</dbReference>
<evidence type="ECO:0000313" key="6">
    <source>
        <dbReference type="EnsemblMetazoa" id="ACOM031952-PA.1"/>
    </source>
</evidence>
<keyword evidence="2" id="KW-0378">Hydrolase</keyword>
<reference evidence="6" key="1">
    <citation type="submission" date="2022-08" db="UniProtKB">
        <authorList>
            <consortium name="EnsemblMetazoa"/>
        </authorList>
    </citation>
    <scope>IDENTIFICATION</scope>
</reference>
<dbReference type="PANTHER" id="PTHR12872:SF1">
    <property type="entry name" value="ALPHA-N-ACETYLGLUCOSAMINIDASE"/>
    <property type="match status" value="1"/>
</dbReference>
<dbReference type="InterPro" id="IPR007781">
    <property type="entry name" value="NAGLU"/>
</dbReference>
<evidence type="ECO:0000259" key="4">
    <source>
        <dbReference type="Pfam" id="PF12971"/>
    </source>
</evidence>
<dbReference type="Pfam" id="PF12972">
    <property type="entry name" value="NAGLU_C"/>
    <property type="match status" value="1"/>
</dbReference>
<dbReference type="InterPro" id="IPR017853">
    <property type="entry name" value="GH"/>
</dbReference>
<dbReference type="InterPro" id="IPR024733">
    <property type="entry name" value="NAGLU_tim-barrel"/>
</dbReference>
<dbReference type="Pfam" id="PF05089">
    <property type="entry name" value="NAGLU"/>
    <property type="match status" value="1"/>
</dbReference>
<keyword evidence="1" id="KW-0732">Signal</keyword>
<dbReference type="InterPro" id="IPR024732">
    <property type="entry name" value="NAGLU_C"/>
</dbReference>
<feature type="domain" description="Alpha-N-acetylglucosaminidase N-terminal" evidence="4">
    <location>
        <begin position="116"/>
        <end position="201"/>
    </location>
</feature>
<dbReference type="PANTHER" id="PTHR12872">
    <property type="entry name" value="ALPHA-N-ACETYLGLUCOSAMINIDASE"/>
    <property type="match status" value="1"/>
</dbReference>
<dbReference type="GO" id="GO:0016787">
    <property type="term" value="F:hydrolase activity"/>
    <property type="evidence" value="ECO:0007669"/>
    <property type="project" value="UniProtKB-KW"/>
</dbReference>
<feature type="domain" description="Alpha-N-acetylglucosaminidase tim-barrel" evidence="3">
    <location>
        <begin position="215"/>
        <end position="546"/>
    </location>
</feature>
<organism evidence="6">
    <name type="scientific">Anopheles coluzzii</name>
    <name type="common">African malaria mosquito</name>
    <dbReference type="NCBI Taxonomy" id="1518534"/>
    <lineage>
        <taxon>Eukaryota</taxon>
        <taxon>Metazoa</taxon>
        <taxon>Ecdysozoa</taxon>
        <taxon>Arthropoda</taxon>
        <taxon>Hexapoda</taxon>
        <taxon>Insecta</taxon>
        <taxon>Pterygota</taxon>
        <taxon>Neoptera</taxon>
        <taxon>Endopterygota</taxon>
        <taxon>Diptera</taxon>
        <taxon>Nematocera</taxon>
        <taxon>Culicoidea</taxon>
        <taxon>Culicidae</taxon>
        <taxon>Anophelinae</taxon>
        <taxon>Anopheles</taxon>
    </lineage>
</organism>
<dbReference type="Pfam" id="PF12971">
    <property type="entry name" value="NAGLU_N"/>
    <property type="match status" value="1"/>
</dbReference>
<dbReference type="InterPro" id="IPR024240">
    <property type="entry name" value="NAGLU_N"/>
</dbReference>